<sequence length="118" mass="13101">MAEKEDESINISSKGYGDIYYPGDWVHCNRFNGQLTDDIHYDWRNGTALERAAALRNFYSSDCHIAIVQAGSRCTGIGSCNCNTNEGPAYCSGFTKDKDSGVHCPYTYHKHSGLVVPR</sequence>
<dbReference type="HOGENOM" id="CLU_2068148_0_0_9"/>
<gene>
    <name evidence="1" type="ordered locus">Amet_0633</name>
</gene>
<dbReference type="KEGG" id="amt:Amet_0633"/>
<name>A6TKZ1_ALKMQ</name>
<evidence type="ECO:0000313" key="1">
    <source>
        <dbReference type="EMBL" id="ABR46859.1"/>
    </source>
</evidence>
<reference evidence="2" key="1">
    <citation type="journal article" date="2016" name="Genome Announc.">
        <title>Complete genome sequence of Alkaliphilus metalliredigens strain QYMF, an alkaliphilic and metal-reducing bacterium isolated from borax-contaminated leachate ponds.</title>
        <authorList>
            <person name="Hwang C."/>
            <person name="Copeland A."/>
            <person name="Lucas S."/>
            <person name="Lapidus A."/>
            <person name="Barry K."/>
            <person name="Detter J.C."/>
            <person name="Glavina Del Rio T."/>
            <person name="Hammon N."/>
            <person name="Israni S."/>
            <person name="Dalin E."/>
            <person name="Tice H."/>
            <person name="Pitluck S."/>
            <person name="Chertkov O."/>
            <person name="Brettin T."/>
            <person name="Bruce D."/>
            <person name="Han C."/>
            <person name="Schmutz J."/>
            <person name="Larimer F."/>
            <person name="Land M.L."/>
            <person name="Hauser L."/>
            <person name="Kyrpides N."/>
            <person name="Mikhailova N."/>
            <person name="Ye Q."/>
            <person name="Zhou J."/>
            <person name="Richardson P."/>
            <person name="Fields M.W."/>
        </authorList>
    </citation>
    <scope>NUCLEOTIDE SEQUENCE [LARGE SCALE GENOMIC DNA]</scope>
    <source>
        <strain evidence="2">QYMF</strain>
    </source>
</reference>
<dbReference type="OrthoDB" id="2413656at2"/>
<accession>A6TKZ1</accession>
<protein>
    <submittedName>
        <fullName evidence="1">Uncharacterized protein</fullName>
    </submittedName>
</protein>
<keyword evidence="2" id="KW-1185">Reference proteome</keyword>
<dbReference type="Proteomes" id="UP000001572">
    <property type="component" value="Chromosome"/>
</dbReference>
<organism evidence="1 2">
    <name type="scientific">Alkaliphilus metalliredigens (strain QYMF)</name>
    <dbReference type="NCBI Taxonomy" id="293826"/>
    <lineage>
        <taxon>Bacteria</taxon>
        <taxon>Bacillati</taxon>
        <taxon>Bacillota</taxon>
        <taxon>Clostridia</taxon>
        <taxon>Peptostreptococcales</taxon>
        <taxon>Natronincolaceae</taxon>
        <taxon>Alkaliphilus</taxon>
    </lineage>
</organism>
<dbReference type="AlphaFoldDB" id="A6TKZ1"/>
<evidence type="ECO:0000313" key="2">
    <source>
        <dbReference type="Proteomes" id="UP000001572"/>
    </source>
</evidence>
<dbReference type="EMBL" id="CP000724">
    <property type="protein sequence ID" value="ABR46859.1"/>
    <property type="molecule type" value="Genomic_DNA"/>
</dbReference>
<dbReference type="STRING" id="293826.Amet_0633"/>
<proteinExistence type="predicted"/>
<dbReference type="RefSeq" id="WP_011971767.1">
    <property type="nucleotide sequence ID" value="NC_009633.1"/>
</dbReference>